<keyword evidence="4 5" id="KW-0648">Protein biosynthesis</keyword>
<dbReference type="Proteomes" id="UP000000503">
    <property type="component" value="Chromosome"/>
</dbReference>
<dbReference type="HAMAP" id="MF_00844_B">
    <property type="entry name" value="RqcH_B"/>
    <property type="match status" value="1"/>
</dbReference>
<evidence type="ECO:0000256" key="5">
    <source>
        <dbReference type="HAMAP-Rule" id="MF_00844"/>
    </source>
</evidence>
<dbReference type="GO" id="GO:0000049">
    <property type="term" value="F:tRNA binding"/>
    <property type="evidence" value="ECO:0007669"/>
    <property type="project" value="UniProtKB-UniRule"/>
</dbReference>
<keyword evidence="3 5" id="KW-0694">RNA-binding</keyword>
<name>F8EXD0_GRAC1</name>
<sequence>MSLNWKEINLVLTELNLSGSQIQRVVQSAYDVLALHLYKEGKATTLLIALTPGACRLHATYRAVPKPDKPLRFAEFLKSRIVNGWITEAVQLGTDRVVRISIQRGDLRYRMYLRLWSNAANVIVTDDTGTILDVMRRSPRRGEITGGRYVPEETAASRPQREFEIRTFEGPGTFNEQIDAYYAEHGGALSLEALREQVRKLYEGRLGRLAASLERLQEKEAAYKKGNTLKEYGDILMANLYQIHQGDAWFEGINFYTDETVRIKLDPHKSPQANAEAYYEQYHKAKHGLKDVVEEIERGEAEQKRLEAELVKLLAEENPLRLHKALQKQRQVIKPEDKKRPGLTFLRKGWTLIVGRDATENDDLLRHYVKGSDLWLHARDYPGSYVFIKARPGKTVPLDILLDAGNLALFYSKGRNNGEGDLFYTAVKYLRRAKNGPKGLVLPTQERNLHVIIEESRLKELEQCRSDI</sequence>
<dbReference type="KEGG" id="scd:Spica_1007"/>
<dbReference type="GO" id="GO:1990112">
    <property type="term" value="C:RQC complex"/>
    <property type="evidence" value="ECO:0007669"/>
    <property type="project" value="TreeGrafter"/>
</dbReference>
<dbReference type="Pfam" id="PF05833">
    <property type="entry name" value="NFACT_N"/>
    <property type="match status" value="2"/>
</dbReference>
<keyword evidence="5" id="KW-0175">Coiled coil</keyword>
<evidence type="ECO:0000256" key="3">
    <source>
        <dbReference type="ARBA" id="ARBA00022884"/>
    </source>
</evidence>
<comment type="subunit">
    <text evidence="5">Associates with stalled 50S ribosomal subunits. Binds to RqcP.</text>
</comment>
<dbReference type="GO" id="GO:0043023">
    <property type="term" value="F:ribosomal large subunit binding"/>
    <property type="evidence" value="ECO:0007669"/>
    <property type="project" value="UniProtKB-UniRule"/>
</dbReference>
<dbReference type="GO" id="GO:0019843">
    <property type="term" value="F:rRNA binding"/>
    <property type="evidence" value="ECO:0007669"/>
    <property type="project" value="UniProtKB-UniRule"/>
</dbReference>
<dbReference type="Gene3D" id="2.30.310.10">
    <property type="entry name" value="ibrinogen binding protein from staphylococcus aureus domain"/>
    <property type="match status" value="1"/>
</dbReference>
<feature type="coiled-coil region" evidence="5">
    <location>
        <begin position="289"/>
        <end position="316"/>
    </location>
</feature>
<dbReference type="eggNOG" id="COG1293">
    <property type="taxonomic scope" value="Bacteria"/>
</dbReference>
<dbReference type="STRING" id="744872.Spica_1007"/>
<dbReference type="GO" id="GO:0072344">
    <property type="term" value="P:rescue of stalled ribosome"/>
    <property type="evidence" value="ECO:0007669"/>
    <property type="project" value="UniProtKB-UniRule"/>
</dbReference>
<organism evidence="7 8">
    <name type="scientific">Gracilinema caldarium (strain ATCC 51460 / DSM 7334 / H1)</name>
    <name type="common">Treponema caldarium</name>
    <dbReference type="NCBI Taxonomy" id="744872"/>
    <lineage>
        <taxon>Bacteria</taxon>
        <taxon>Pseudomonadati</taxon>
        <taxon>Spirochaetota</taxon>
        <taxon>Spirochaetia</taxon>
        <taxon>Spirochaetales</taxon>
        <taxon>Breznakiellaceae</taxon>
        <taxon>Gracilinema</taxon>
    </lineage>
</organism>
<dbReference type="Pfam" id="PF05670">
    <property type="entry name" value="NFACT-R_1"/>
    <property type="match status" value="1"/>
</dbReference>
<dbReference type="InterPro" id="IPR051608">
    <property type="entry name" value="RQC_Subunit_NEMF"/>
</dbReference>
<evidence type="ECO:0000256" key="1">
    <source>
        <dbReference type="ARBA" id="ARBA00022555"/>
    </source>
</evidence>
<keyword evidence="1 5" id="KW-0820">tRNA-binding</keyword>
<comment type="similarity">
    <text evidence="5">Belongs to the NEMF family.</text>
</comment>
<dbReference type="InterPro" id="IPR043682">
    <property type="entry name" value="RqcH_bacterial"/>
</dbReference>
<dbReference type="AlphaFoldDB" id="F8EXD0"/>
<evidence type="ECO:0000313" key="8">
    <source>
        <dbReference type="Proteomes" id="UP000000503"/>
    </source>
</evidence>
<reference evidence="8" key="1">
    <citation type="journal article" date="2013" name="Stand. Genomic Sci.">
        <title>Genome sequence of the thermophilic fresh-water bacterium Spirochaeta caldaria type strain (H1(T)), reclassification of Spirochaeta caldaria, Spirochaeta stenostrepta, and Spirochaeta zuelzerae in the genus Treponema as Treponema caldaria comb. nov., Treponema stenostrepta comb. nov., and Treponema zuelzerae comb. nov., and emendation of the genus Treponema.</title>
        <authorList>
            <person name="Abt B."/>
            <person name="Goker M."/>
            <person name="Scheuner C."/>
            <person name="Han C."/>
            <person name="Lu M."/>
            <person name="Misra M."/>
            <person name="Lapidus A."/>
            <person name="Nolan M."/>
            <person name="Lucas S."/>
            <person name="Hammon N."/>
            <person name="Deshpande S."/>
            <person name="Cheng J.F."/>
            <person name="Tapia R."/>
            <person name="Goodwin L.A."/>
            <person name="Pitluck S."/>
            <person name="Liolios K."/>
            <person name="Pagani I."/>
            <person name="Ivanova N."/>
            <person name="Mavromatis K."/>
            <person name="Mikhailova N."/>
            <person name="Huntemann M."/>
            <person name="Pati A."/>
            <person name="Chen A."/>
            <person name="Palaniappan K."/>
            <person name="Land M."/>
            <person name="Hauser L."/>
            <person name="Jeffries C.D."/>
            <person name="Rohde M."/>
            <person name="Spring S."/>
            <person name="Gronow S."/>
            <person name="Detter J.C."/>
            <person name="Bristow J."/>
            <person name="Eisen J.A."/>
            <person name="Markowitz V."/>
            <person name="Hugenholtz P."/>
            <person name="Kyrpides N.C."/>
            <person name="Woyke T."/>
            <person name="Klenk H.P."/>
        </authorList>
    </citation>
    <scope>NUCLEOTIDE SEQUENCE</scope>
    <source>
        <strain evidence="8">ATCC 51460 / DSM 7334 / H1</strain>
    </source>
</reference>
<comment type="function">
    <text evidence="5">Key component of the ribosome quality control system (RQC), a ribosome-associated complex that mediates the extraction of incompletely synthesized nascent chains from stalled ribosomes and their subsequent degradation. RqcH recruits Ala-charged tRNA, and with RqcP directs the elongation of stalled nascent chains on 50S ribosomal subunits, leading to non-templated C-terminal alanine extensions (Ala tail). The Ala tail promotes nascent chain degradation. May add between 1 and at least 8 Ala residues. Binds to stalled 50S ribosomal subunits.</text>
</comment>
<gene>
    <name evidence="5" type="primary">rqcH</name>
    <name evidence="7" type="ordered locus">Spica_1007</name>
</gene>
<protein>
    <recommendedName>
        <fullName evidence="5">Rqc2 homolog RqcH</fullName>
        <shortName evidence="5">RqcH</shortName>
    </recommendedName>
</protein>
<dbReference type="InterPro" id="IPR008532">
    <property type="entry name" value="NFACT_RNA-bd"/>
</dbReference>
<evidence type="ECO:0000256" key="4">
    <source>
        <dbReference type="ARBA" id="ARBA00022917"/>
    </source>
</evidence>
<evidence type="ECO:0000313" key="7">
    <source>
        <dbReference type="EMBL" id="AEJ19157.1"/>
    </source>
</evidence>
<dbReference type="EMBL" id="CP002868">
    <property type="protein sequence ID" value="AEJ19157.1"/>
    <property type="molecule type" value="Genomic_DNA"/>
</dbReference>
<accession>F8EXD0</accession>
<evidence type="ECO:0000256" key="2">
    <source>
        <dbReference type="ARBA" id="ARBA00022730"/>
    </source>
</evidence>
<proteinExistence type="inferred from homology"/>
<dbReference type="PANTHER" id="PTHR15239">
    <property type="entry name" value="NUCLEAR EXPORT MEDIATOR FACTOR NEMF"/>
    <property type="match status" value="1"/>
</dbReference>
<dbReference type="RefSeq" id="WP_013968468.1">
    <property type="nucleotide sequence ID" value="NC_015732.1"/>
</dbReference>
<keyword evidence="2 5" id="KW-0699">rRNA-binding</keyword>
<dbReference type="PANTHER" id="PTHR15239:SF6">
    <property type="entry name" value="RIBOSOME QUALITY CONTROL COMPLEX SUBUNIT NEMF"/>
    <property type="match status" value="1"/>
</dbReference>
<dbReference type="HOGENOM" id="CLU_022481_2_0_12"/>
<dbReference type="OrthoDB" id="9766163at2"/>
<evidence type="ECO:0000259" key="6">
    <source>
        <dbReference type="Pfam" id="PF05670"/>
    </source>
</evidence>
<feature type="domain" description="NFACT RNA-binding" evidence="6">
    <location>
        <begin position="349"/>
        <end position="435"/>
    </location>
</feature>
<keyword evidence="8" id="KW-1185">Reference proteome</keyword>